<feature type="non-terminal residue" evidence="3">
    <location>
        <position position="361"/>
    </location>
</feature>
<reference evidence="3" key="1">
    <citation type="journal article" date="2020" name="mSystems">
        <title>Genome- and Community-Level Interaction Insights into Carbon Utilization and Element Cycling Functions of Hydrothermarchaeota in Hydrothermal Sediment.</title>
        <authorList>
            <person name="Zhou Z."/>
            <person name="Liu Y."/>
            <person name="Xu W."/>
            <person name="Pan J."/>
            <person name="Luo Z.H."/>
            <person name="Li M."/>
        </authorList>
    </citation>
    <scope>NUCLEOTIDE SEQUENCE</scope>
    <source>
        <strain evidence="3">HyVt-347</strain>
    </source>
</reference>
<evidence type="ECO:0000313" key="4">
    <source>
        <dbReference type="Proteomes" id="UP000885680"/>
    </source>
</evidence>
<dbReference type="Gene3D" id="3.30.2400.10">
    <property type="entry name" value="Major capsid protein gp5"/>
    <property type="match status" value="1"/>
</dbReference>
<evidence type="ECO:0000313" key="3">
    <source>
        <dbReference type="EMBL" id="HEU03264.1"/>
    </source>
</evidence>
<comment type="caution">
    <text evidence="3">The sequence shown here is derived from an EMBL/GenBank/DDBJ whole genome shotgun (WGS) entry which is preliminary data.</text>
</comment>
<accession>A0A9C9NLG0</accession>
<dbReference type="InterPro" id="IPR054612">
    <property type="entry name" value="Phage_capsid-like_C"/>
</dbReference>
<comment type="subcellular location">
    <subcellularLocation>
        <location evidence="1">Virion</location>
    </subcellularLocation>
</comment>
<dbReference type="Proteomes" id="UP000885680">
    <property type="component" value="Unassembled WGS sequence"/>
</dbReference>
<gene>
    <name evidence="3" type="ORF">ENH89_23710</name>
</gene>
<protein>
    <submittedName>
        <fullName evidence="3">Phage major capsid protein</fullName>
    </submittedName>
</protein>
<dbReference type="SUPFAM" id="SSF56563">
    <property type="entry name" value="Major capsid protein gp5"/>
    <property type="match status" value="1"/>
</dbReference>
<dbReference type="NCBIfam" id="TIGR01554">
    <property type="entry name" value="major_cap_HK97"/>
    <property type="match status" value="1"/>
</dbReference>
<dbReference type="InterPro" id="IPR024455">
    <property type="entry name" value="Phage_capsid"/>
</dbReference>
<dbReference type="AlphaFoldDB" id="A0A9C9NLG0"/>
<name>A0A9C9NLG0_9HYPH</name>
<dbReference type="EMBL" id="DRGN01000337">
    <property type="protein sequence ID" value="HEU03264.1"/>
    <property type="molecule type" value="Genomic_DNA"/>
</dbReference>
<organism evidence="3 4">
    <name type="scientific">Aurantimonas coralicida</name>
    <dbReference type="NCBI Taxonomy" id="182270"/>
    <lineage>
        <taxon>Bacteria</taxon>
        <taxon>Pseudomonadati</taxon>
        <taxon>Pseudomonadota</taxon>
        <taxon>Alphaproteobacteria</taxon>
        <taxon>Hyphomicrobiales</taxon>
        <taxon>Aurantimonadaceae</taxon>
        <taxon>Aurantimonas</taxon>
    </lineage>
</organism>
<sequence length="361" mass="39914">MSDTLKQLREKLVAKRARCGEIFACTTKNADTGEHDPDFQKFEADWLPTDVAALKGTEKTRRIRDLLLAMVKECGDMQDEVAVMEEVATSAKAFAERERLDREPAAAAAHPEGQKQFKTLGEMIVADPIWKQWVTDESARKTLQIKLPEMGLRDIYKTLFETTAGWLPESLRTGQVVDAVTRPLQVIDIMPKQNTGFAQVAYMLETTRTHAAAETVEGAAFKESTFVLTPQTSPVRKITDSVPVTDEQLEDVPMAESYLNGRILFGIQQRLDQQIISGDGTPPNLDGILNVSGIQTQARGADAVPDAILKALTLVRTTGRALPTHCLLHPTDSQNLRLLKTADGIYIWGSPSDAVQMRIWG</sequence>
<feature type="domain" description="Phage capsid-like C-terminal" evidence="2">
    <location>
        <begin position="200"/>
        <end position="361"/>
    </location>
</feature>
<evidence type="ECO:0000256" key="1">
    <source>
        <dbReference type="ARBA" id="ARBA00004328"/>
    </source>
</evidence>
<proteinExistence type="predicted"/>
<evidence type="ECO:0000259" key="2">
    <source>
        <dbReference type="Pfam" id="PF05065"/>
    </source>
</evidence>
<dbReference type="Pfam" id="PF05065">
    <property type="entry name" value="Phage_capsid"/>
    <property type="match status" value="1"/>
</dbReference>